<dbReference type="RefSeq" id="WP_039316382.1">
    <property type="nucleotide sequence ID" value="NZ_CP006905.1"/>
</dbReference>
<dbReference type="OrthoDB" id="9800461at2"/>
<sequence length="151" mass="17444">MQKFEAKLKKVQDTNASYIEIPFDVLEVYGSKRVKVKATFDGIEYRGSLVKMGTDCHIIGVTKEIRDKINKTFGDTVSVTLEKDVEERTVEIPDDFKSELQKNISANDFFNTLSFSYQKKYINYITSAKKDVTRNNRIIKSIEKLTNKEKL</sequence>
<dbReference type="Proteomes" id="UP000030635">
    <property type="component" value="Chromosome"/>
</dbReference>
<dbReference type="STRING" id="1561.NPD11_39"/>
<dbReference type="InterPro" id="IPR015018">
    <property type="entry name" value="DUF1905"/>
</dbReference>
<dbReference type="Pfam" id="PF13376">
    <property type="entry name" value="OmdA"/>
    <property type="match status" value="1"/>
</dbReference>
<dbReference type="Pfam" id="PF08922">
    <property type="entry name" value="DUF1905"/>
    <property type="match status" value="1"/>
</dbReference>
<dbReference type="KEGG" id="cbv:U729_2999"/>
<evidence type="ECO:0000313" key="1">
    <source>
        <dbReference type="EMBL" id="AIY84102.1"/>
    </source>
</evidence>
<dbReference type="AlphaFoldDB" id="A0A0A7FWV7"/>
<name>A0A0A7FWV7_9CLOT</name>
<keyword evidence="2" id="KW-1185">Reference proteome</keyword>
<organism evidence="1 2">
    <name type="scientific">Clostridium baratii str. Sullivan</name>
    <dbReference type="NCBI Taxonomy" id="1415775"/>
    <lineage>
        <taxon>Bacteria</taxon>
        <taxon>Bacillati</taxon>
        <taxon>Bacillota</taxon>
        <taxon>Clostridia</taxon>
        <taxon>Eubacteriales</taxon>
        <taxon>Clostridiaceae</taxon>
        <taxon>Clostridium</taxon>
    </lineage>
</organism>
<accession>A0A0A7FWV7</accession>
<dbReference type="eggNOG" id="COG4430">
    <property type="taxonomic scope" value="Bacteria"/>
</dbReference>
<dbReference type="EMBL" id="CP006905">
    <property type="protein sequence ID" value="AIY84102.1"/>
    <property type="molecule type" value="Genomic_DNA"/>
</dbReference>
<dbReference type="HOGENOM" id="CLU_133235_1_0_9"/>
<protein>
    <recommendedName>
        <fullName evidence="3">DUF1905 domain-containing protein</fullName>
    </recommendedName>
</protein>
<gene>
    <name evidence="1" type="ORF">U729_2999</name>
</gene>
<reference evidence="1 2" key="1">
    <citation type="journal article" date="2015" name="Infect. Genet. Evol.">
        <title>Genomic sequences of six botulinum neurotoxin-producing strains representing three clostridial species illustrate the mobility and diversity of botulinum neurotoxin genes.</title>
        <authorList>
            <person name="Smith T.J."/>
            <person name="Hill K.K."/>
            <person name="Xie G."/>
            <person name="Foley B.T."/>
            <person name="Williamson C.H."/>
            <person name="Foster J.T."/>
            <person name="Johnson S.L."/>
            <person name="Chertkov O."/>
            <person name="Teshima H."/>
            <person name="Gibbons H.S."/>
            <person name="Johnsky L.A."/>
            <person name="Karavis M.A."/>
            <person name="Smith L.A."/>
        </authorList>
    </citation>
    <scope>NUCLEOTIDE SEQUENCE [LARGE SCALE GENOMIC DNA]</scope>
    <source>
        <strain evidence="1">Sullivan</strain>
    </source>
</reference>
<dbReference type="SUPFAM" id="SSF141694">
    <property type="entry name" value="AF2212/PG0164-like"/>
    <property type="match status" value="1"/>
</dbReference>
<dbReference type="Gene3D" id="2.40.30.100">
    <property type="entry name" value="AF2212/PG0164-like"/>
    <property type="match status" value="1"/>
</dbReference>
<dbReference type="InterPro" id="IPR037079">
    <property type="entry name" value="AF2212/PG0164-like_sf"/>
</dbReference>
<evidence type="ECO:0008006" key="3">
    <source>
        <dbReference type="Google" id="ProtNLM"/>
    </source>
</evidence>
<proteinExistence type="predicted"/>
<evidence type="ECO:0000313" key="2">
    <source>
        <dbReference type="Proteomes" id="UP000030635"/>
    </source>
</evidence>